<name>A0A6C0P2T8_9BACL</name>
<dbReference type="Proteomes" id="UP000479114">
    <property type="component" value="Chromosome"/>
</dbReference>
<protein>
    <recommendedName>
        <fullName evidence="4">Lipoprotein</fullName>
    </recommendedName>
</protein>
<dbReference type="EMBL" id="CP048286">
    <property type="protein sequence ID" value="QHW30972.1"/>
    <property type="molecule type" value="Genomic_DNA"/>
</dbReference>
<keyword evidence="1" id="KW-0732">Signal</keyword>
<organism evidence="2 3">
    <name type="scientific">Paenibacillus rhizovicinus</name>
    <dbReference type="NCBI Taxonomy" id="2704463"/>
    <lineage>
        <taxon>Bacteria</taxon>
        <taxon>Bacillati</taxon>
        <taxon>Bacillota</taxon>
        <taxon>Bacilli</taxon>
        <taxon>Bacillales</taxon>
        <taxon>Paenibacillaceae</taxon>
        <taxon>Paenibacillus</taxon>
    </lineage>
</organism>
<sequence length="111" mass="12508">MKAIYILVFLVLSMTLASGCSNVNSKSDDLNAIREVALNSISNQDKQQLNLVWKNAEVTKIKFDEMINEYSIPEGAEPKRIENLYKVTFDKNHVIFVDGNTKKVVGTISKE</sequence>
<reference evidence="2 3" key="1">
    <citation type="submission" date="2020-02" db="EMBL/GenBank/DDBJ databases">
        <title>Paenibacillus sp. nov., isolated from rhizosphere soil of tomato.</title>
        <authorList>
            <person name="Weon H.-Y."/>
            <person name="Lee S.A."/>
        </authorList>
    </citation>
    <scope>NUCLEOTIDE SEQUENCE [LARGE SCALE GENOMIC DNA]</scope>
    <source>
        <strain evidence="2 3">14171R-81</strain>
    </source>
</reference>
<dbReference type="KEGG" id="prz:GZH47_08985"/>
<evidence type="ECO:0008006" key="4">
    <source>
        <dbReference type="Google" id="ProtNLM"/>
    </source>
</evidence>
<evidence type="ECO:0000313" key="2">
    <source>
        <dbReference type="EMBL" id="QHW30972.1"/>
    </source>
</evidence>
<proteinExistence type="predicted"/>
<evidence type="ECO:0000256" key="1">
    <source>
        <dbReference type="SAM" id="SignalP"/>
    </source>
</evidence>
<dbReference type="AlphaFoldDB" id="A0A6C0P2T8"/>
<feature type="chain" id="PRO_5038391703" description="Lipoprotein" evidence="1">
    <location>
        <begin position="20"/>
        <end position="111"/>
    </location>
</feature>
<dbReference type="RefSeq" id="WP_162639781.1">
    <property type="nucleotide sequence ID" value="NZ_CP048286.1"/>
</dbReference>
<gene>
    <name evidence="2" type="ORF">GZH47_08985</name>
</gene>
<keyword evidence="3" id="KW-1185">Reference proteome</keyword>
<feature type="signal peptide" evidence="1">
    <location>
        <begin position="1"/>
        <end position="19"/>
    </location>
</feature>
<evidence type="ECO:0000313" key="3">
    <source>
        <dbReference type="Proteomes" id="UP000479114"/>
    </source>
</evidence>
<accession>A0A6C0P2T8</accession>
<dbReference type="PROSITE" id="PS51257">
    <property type="entry name" value="PROKAR_LIPOPROTEIN"/>
    <property type="match status" value="1"/>
</dbReference>